<dbReference type="Proteomes" id="UP000315235">
    <property type="component" value="Unassembled WGS sequence"/>
</dbReference>
<proteinExistence type="predicted"/>
<evidence type="ECO:0000313" key="2">
    <source>
        <dbReference type="Proteomes" id="UP000315235"/>
    </source>
</evidence>
<dbReference type="EMBL" id="VJOY01000005">
    <property type="protein sequence ID" value="TRX75284.1"/>
    <property type="molecule type" value="Genomic_DNA"/>
</dbReference>
<protein>
    <submittedName>
        <fullName evidence="1">Phage tail assembly protein</fullName>
    </submittedName>
</protein>
<dbReference type="Pfam" id="PF10109">
    <property type="entry name" value="Phage_TAC_7"/>
    <property type="match status" value="1"/>
</dbReference>
<dbReference type="OrthoDB" id="7366507at2"/>
<name>A0A553H0L5_9PSED</name>
<gene>
    <name evidence="1" type="ORF">FM069_09335</name>
</gene>
<reference evidence="1 2" key="1">
    <citation type="submission" date="2019-07" db="EMBL/GenBank/DDBJ databases">
        <title>Pseudomonas mangiferae sp. nov., isolated from bark of mango tree in Thailand.</title>
        <authorList>
            <person name="Srisuk N."/>
            <person name="Anurat P."/>
        </authorList>
    </citation>
    <scope>NUCLEOTIDE SEQUENCE [LARGE SCALE GENOMIC DNA]</scope>
    <source>
        <strain evidence="1 2">DMKU_BBB3-04</strain>
    </source>
</reference>
<keyword evidence="2" id="KW-1185">Reference proteome</keyword>
<dbReference type="RefSeq" id="WP_143488027.1">
    <property type="nucleotide sequence ID" value="NZ_VJOY01000005.1"/>
</dbReference>
<evidence type="ECO:0000313" key="1">
    <source>
        <dbReference type="EMBL" id="TRX75284.1"/>
    </source>
</evidence>
<comment type="caution">
    <text evidence="1">The sequence shown here is derived from an EMBL/GenBank/DDBJ whole genome shotgun (WGS) entry which is preliminary data.</text>
</comment>
<sequence>MDTRINTPANDDNTLILDQPIARGDQLIEQLSLRKPSAGELRGIALSELLQLDVGAIIKLLPRISAPSITDHEARLMDPADLLDAGGKIATFLLKKSARAELYPTA</sequence>
<organism evidence="1 2">
    <name type="scientific">Pseudomonas mangiferae</name>
    <dbReference type="NCBI Taxonomy" id="2593654"/>
    <lineage>
        <taxon>Bacteria</taxon>
        <taxon>Pseudomonadati</taxon>
        <taxon>Pseudomonadota</taxon>
        <taxon>Gammaproteobacteria</taxon>
        <taxon>Pseudomonadales</taxon>
        <taxon>Pseudomonadaceae</taxon>
        <taxon>Pseudomonas</taxon>
    </lineage>
</organism>
<accession>A0A553H0L5</accession>
<dbReference type="InterPro" id="IPR019289">
    <property type="entry name" value="Phage_tail_E/E"/>
</dbReference>
<dbReference type="AlphaFoldDB" id="A0A553H0L5"/>